<evidence type="ECO:0000313" key="1">
    <source>
        <dbReference type="EMBL" id="AZL89690.1"/>
    </source>
</evidence>
<accession>A0A3S8UY13</accession>
<name>A0A3S8UY13_9VIRU</name>
<protein>
    <submittedName>
        <fullName evidence="1">Uncharacterized protein</fullName>
    </submittedName>
</protein>
<reference evidence="1" key="1">
    <citation type="submission" date="2018-03" db="EMBL/GenBank/DDBJ databases">
        <title>Draft genome sequences of Megaviruse, new member of the family Mimiviridae isolated from water in Shanghai, China.</title>
        <authorList>
            <person name="Xia Y."/>
        </authorList>
    </citation>
    <scope>NUCLEOTIDE SEQUENCE</scope>
    <source>
        <strain evidence="1">SH</strain>
    </source>
</reference>
<sequence length="285" mass="33082">MSSANVVKITNTSFALEMAQRLFEDLAISGLKNIVKPEIYPGIIDLHNLIRVMTQNTLTLIRIDEIIDLHQFVMQRLTELECYCLSHLKMKQYVTQIWKAGKTHFESYYCYDYQLRDLAQVYPFVIEWVLKRDDIKLDFDKDSYKMTTLMISRLIHSLVKIGYKDVDFVKFYKTCRHKHQCSCTKKPARYLDLNKLVSVLSAGGVIGRGGLSNLYAYLEKGIQEIDGRWSIWLPDRCKKIPSKTFSKGIVESSFINGHVYYLQDIALVSEVICLYILGEKPDLSY</sequence>
<organism evidence="1">
    <name type="scientific">Megavirus baoshan</name>
    <dbReference type="NCBI Taxonomy" id="2496520"/>
    <lineage>
        <taxon>Viruses</taxon>
        <taxon>Varidnaviria</taxon>
        <taxon>Bamfordvirae</taxon>
        <taxon>Nucleocytoviricota</taxon>
        <taxon>Megaviricetes</taxon>
        <taxon>Imitervirales</taxon>
        <taxon>Mimiviridae</taxon>
        <taxon>Megamimivirinae</taxon>
        <taxon>Megavirus</taxon>
        <taxon>Megavirus baoshanense</taxon>
    </lineage>
</organism>
<dbReference type="EMBL" id="MH046811">
    <property type="protein sequence ID" value="AZL89690.1"/>
    <property type="molecule type" value="Genomic_DNA"/>
</dbReference>
<gene>
    <name evidence="1" type="ORF">Mb0038</name>
</gene>
<proteinExistence type="predicted"/>